<feature type="transmembrane region" description="Helical" evidence="9">
    <location>
        <begin position="108"/>
        <end position="128"/>
    </location>
</feature>
<accession>A0ABQ6ZGZ2</accession>
<evidence type="ECO:0000313" key="12">
    <source>
        <dbReference type="Proteomes" id="UP000781710"/>
    </source>
</evidence>
<evidence type="ECO:0000256" key="7">
    <source>
        <dbReference type="ARBA" id="ARBA00023136"/>
    </source>
</evidence>
<dbReference type="PANTHER" id="PTHR43562">
    <property type="entry name" value="NAPA-TYPE SODIUM/HYDROGEN ANTIPORTER"/>
    <property type="match status" value="1"/>
</dbReference>
<feature type="region of interest" description="Disordered" evidence="8">
    <location>
        <begin position="386"/>
        <end position="410"/>
    </location>
</feature>
<feature type="transmembrane region" description="Helical" evidence="9">
    <location>
        <begin position="282"/>
        <end position="305"/>
    </location>
</feature>
<keyword evidence="7 9" id="KW-0472">Membrane</keyword>
<evidence type="ECO:0000256" key="6">
    <source>
        <dbReference type="ARBA" id="ARBA00023065"/>
    </source>
</evidence>
<dbReference type="Proteomes" id="UP000781710">
    <property type="component" value="Unassembled WGS sequence"/>
</dbReference>
<dbReference type="Gene3D" id="1.20.1530.20">
    <property type="match status" value="1"/>
</dbReference>
<dbReference type="EMBL" id="PDWW01000012">
    <property type="protein sequence ID" value="KAF1725075.1"/>
    <property type="molecule type" value="Genomic_DNA"/>
</dbReference>
<proteinExistence type="predicted"/>
<evidence type="ECO:0000256" key="3">
    <source>
        <dbReference type="ARBA" id="ARBA00022449"/>
    </source>
</evidence>
<evidence type="ECO:0000256" key="2">
    <source>
        <dbReference type="ARBA" id="ARBA00022448"/>
    </source>
</evidence>
<keyword evidence="12" id="KW-1185">Reference proteome</keyword>
<dbReference type="InterPro" id="IPR006153">
    <property type="entry name" value="Cation/H_exchanger_TM"/>
</dbReference>
<dbReference type="InterPro" id="IPR038770">
    <property type="entry name" value="Na+/solute_symporter_sf"/>
</dbReference>
<feature type="transmembrane region" description="Helical" evidence="9">
    <location>
        <begin position="350"/>
        <end position="368"/>
    </location>
</feature>
<feature type="transmembrane region" description="Helical" evidence="9">
    <location>
        <begin position="252"/>
        <end position="270"/>
    </location>
</feature>
<evidence type="ECO:0000256" key="9">
    <source>
        <dbReference type="SAM" id="Phobius"/>
    </source>
</evidence>
<feature type="transmembrane region" description="Helical" evidence="9">
    <location>
        <begin position="28"/>
        <end position="44"/>
    </location>
</feature>
<feature type="transmembrane region" description="Helical" evidence="9">
    <location>
        <begin position="317"/>
        <end position="338"/>
    </location>
</feature>
<keyword evidence="2" id="KW-0813">Transport</keyword>
<gene>
    <name evidence="11" type="ORF">CSC78_09850</name>
</gene>
<feature type="transmembrane region" description="Helical" evidence="9">
    <location>
        <begin position="149"/>
        <end position="166"/>
    </location>
</feature>
<dbReference type="RefSeq" id="WP_162337742.1">
    <property type="nucleotide sequence ID" value="NZ_JBHSRQ010000004.1"/>
</dbReference>
<evidence type="ECO:0000256" key="5">
    <source>
        <dbReference type="ARBA" id="ARBA00022989"/>
    </source>
</evidence>
<protein>
    <submittedName>
        <fullName evidence="11">Sodium:proton antiporter</fullName>
    </submittedName>
</protein>
<evidence type="ECO:0000256" key="1">
    <source>
        <dbReference type="ARBA" id="ARBA00004141"/>
    </source>
</evidence>
<keyword evidence="3" id="KW-0050">Antiport</keyword>
<feature type="transmembrane region" description="Helical" evidence="9">
    <location>
        <begin position="172"/>
        <end position="193"/>
    </location>
</feature>
<feature type="domain" description="Cation/H+ exchanger transmembrane" evidence="10">
    <location>
        <begin position="14"/>
        <end position="368"/>
    </location>
</feature>
<dbReference type="Pfam" id="PF00999">
    <property type="entry name" value="Na_H_Exchanger"/>
    <property type="match status" value="1"/>
</dbReference>
<evidence type="ECO:0000259" key="10">
    <source>
        <dbReference type="Pfam" id="PF00999"/>
    </source>
</evidence>
<keyword evidence="6" id="KW-0406">Ion transport</keyword>
<sequence>MSQELVYLLLIFGLLVVPRALQRFRVPAPLTCLVFGIAAMLWLGDRTHDPVIALLATLGISSLFLFAGLEVDLHALRRGLWPLLAHLVIRSATLAGVAWLAWRYAGLSWQAAALLALALLTPSTGFIIDTLGRLGLDEAERFWVTNKAIAGELLALAALFLILQAGDPAHMALSSMALLALLVGLPLLFVALGRWVAPQAPGSEFSLLVMVGLIAAFATYKLGVYYLVGAFIAGLVARLLRQRMPALASDENLHAVRLFATFFVPFYFFYAGTKVPASALSWTALGIGLLITAVVLPLRIAVVWVQRRVLFGEDMRSSLRVALALSPTLIFTLVLAAILRDRFAIDDALFGGLLLYASLSTLLPSLVFRTPFDVDPLSDALPPIEQDGAAPSLEPAAADPHVIAPEYPRA</sequence>
<keyword evidence="5 9" id="KW-1133">Transmembrane helix</keyword>
<evidence type="ECO:0000313" key="11">
    <source>
        <dbReference type="EMBL" id="KAF1725075.1"/>
    </source>
</evidence>
<comment type="subcellular location">
    <subcellularLocation>
        <location evidence="1">Membrane</location>
        <topology evidence="1">Multi-pass membrane protein</topology>
    </subcellularLocation>
</comment>
<evidence type="ECO:0000256" key="4">
    <source>
        <dbReference type="ARBA" id="ARBA00022692"/>
    </source>
</evidence>
<evidence type="ECO:0000256" key="8">
    <source>
        <dbReference type="SAM" id="MobiDB-lite"/>
    </source>
</evidence>
<dbReference type="PANTHER" id="PTHR43562:SF1">
    <property type="entry name" value="NA(+)_H(+) ANTIPORTER YJBQ-RELATED"/>
    <property type="match status" value="1"/>
</dbReference>
<keyword evidence="4 9" id="KW-0812">Transmembrane</keyword>
<feature type="transmembrane region" description="Helical" evidence="9">
    <location>
        <begin position="50"/>
        <end position="69"/>
    </location>
</feature>
<comment type="caution">
    <text evidence="11">The sequence shown here is derived from an EMBL/GenBank/DDBJ whole genome shotgun (WGS) entry which is preliminary data.</text>
</comment>
<reference evidence="11 12" key="1">
    <citation type="submission" date="2017-10" db="EMBL/GenBank/DDBJ databases">
        <title>Whole genome sequencing of members of genus Pseudoxanthomonas.</title>
        <authorList>
            <person name="Kumar S."/>
            <person name="Bansal K."/>
            <person name="Kaur A."/>
            <person name="Patil P."/>
            <person name="Sharma S."/>
            <person name="Patil P.B."/>
        </authorList>
    </citation>
    <scope>NUCLEOTIDE SEQUENCE [LARGE SCALE GENOMIC DNA]</scope>
    <source>
        <strain evidence="11 12">DSM 17109</strain>
    </source>
</reference>
<name>A0ABQ6ZGZ2_9GAMM</name>
<feature type="transmembrane region" description="Helical" evidence="9">
    <location>
        <begin position="81"/>
        <end position="102"/>
    </location>
</feature>
<feature type="transmembrane region" description="Helical" evidence="9">
    <location>
        <begin position="6"/>
        <end position="21"/>
    </location>
</feature>
<organism evidence="11 12">
    <name type="scientific">Pseudoxanthomonas japonensis</name>
    <dbReference type="NCBI Taxonomy" id="69284"/>
    <lineage>
        <taxon>Bacteria</taxon>
        <taxon>Pseudomonadati</taxon>
        <taxon>Pseudomonadota</taxon>
        <taxon>Gammaproteobacteria</taxon>
        <taxon>Lysobacterales</taxon>
        <taxon>Lysobacteraceae</taxon>
        <taxon>Pseudoxanthomonas</taxon>
    </lineage>
</organism>